<feature type="region of interest" description="Disordered" evidence="1">
    <location>
        <begin position="25"/>
        <end position="65"/>
    </location>
</feature>
<name>A0A2T2YFN9_9BACT</name>
<keyword evidence="2" id="KW-1133">Transmembrane helix</keyword>
<reference evidence="3 4" key="1">
    <citation type="submission" date="2018-03" db="EMBL/GenBank/DDBJ databases">
        <title>Adhaeribacter sp. HMF7605 Genome sequencing and assembly.</title>
        <authorList>
            <person name="Kang H."/>
            <person name="Kang J."/>
            <person name="Cha I."/>
            <person name="Kim H."/>
            <person name="Joh K."/>
        </authorList>
    </citation>
    <scope>NUCLEOTIDE SEQUENCE [LARGE SCALE GENOMIC DNA]</scope>
    <source>
        <strain evidence="3 4">HMF7605</strain>
    </source>
</reference>
<keyword evidence="2" id="KW-0472">Membrane</keyword>
<organism evidence="3 4">
    <name type="scientific">Adhaeribacter arboris</name>
    <dbReference type="NCBI Taxonomy" id="2072846"/>
    <lineage>
        <taxon>Bacteria</taxon>
        <taxon>Pseudomonadati</taxon>
        <taxon>Bacteroidota</taxon>
        <taxon>Cytophagia</taxon>
        <taxon>Cytophagales</taxon>
        <taxon>Hymenobacteraceae</taxon>
        <taxon>Adhaeribacter</taxon>
    </lineage>
</organism>
<dbReference type="Proteomes" id="UP000240357">
    <property type="component" value="Unassembled WGS sequence"/>
</dbReference>
<dbReference type="EMBL" id="PYFT01000001">
    <property type="protein sequence ID" value="PSR54335.1"/>
    <property type="molecule type" value="Genomic_DNA"/>
</dbReference>
<evidence type="ECO:0000313" key="3">
    <source>
        <dbReference type="EMBL" id="PSR54335.1"/>
    </source>
</evidence>
<evidence type="ECO:0000256" key="1">
    <source>
        <dbReference type="SAM" id="MobiDB-lite"/>
    </source>
</evidence>
<sequence>MLTTVVIIAVVIAIIIGVITVRNKAKGDPNYRSNSARPDAPPGYNARSNDPAVRGTGRDQNESNS</sequence>
<dbReference type="OrthoDB" id="9986534at2"/>
<proteinExistence type="predicted"/>
<evidence type="ECO:0000256" key="2">
    <source>
        <dbReference type="SAM" id="Phobius"/>
    </source>
</evidence>
<dbReference type="RefSeq" id="WP_106929919.1">
    <property type="nucleotide sequence ID" value="NZ_PYFT01000001.1"/>
</dbReference>
<comment type="caution">
    <text evidence="3">The sequence shown here is derived from an EMBL/GenBank/DDBJ whole genome shotgun (WGS) entry which is preliminary data.</text>
</comment>
<feature type="transmembrane region" description="Helical" evidence="2">
    <location>
        <begin position="6"/>
        <end position="23"/>
    </location>
</feature>
<keyword evidence="4" id="KW-1185">Reference proteome</keyword>
<protein>
    <submittedName>
        <fullName evidence="3">Uncharacterized protein</fullName>
    </submittedName>
</protein>
<keyword evidence="2" id="KW-0812">Transmembrane</keyword>
<accession>A0A2T2YFN9</accession>
<feature type="compositionally biased region" description="Basic and acidic residues" evidence="1">
    <location>
        <begin position="56"/>
        <end position="65"/>
    </location>
</feature>
<evidence type="ECO:0000313" key="4">
    <source>
        <dbReference type="Proteomes" id="UP000240357"/>
    </source>
</evidence>
<dbReference type="AlphaFoldDB" id="A0A2T2YFN9"/>
<gene>
    <name evidence="3" type="ORF">AHMF7605_12820</name>
</gene>